<dbReference type="EMBL" id="MU004393">
    <property type="protein sequence ID" value="KAF2652837.1"/>
    <property type="molecule type" value="Genomic_DNA"/>
</dbReference>
<accession>A0A6A6T0J3</accession>
<evidence type="ECO:0000313" key="2">
    <source>
        <dbReference type="Proteomes" id="UP000799324"/>
    </source>
</evidence>
<gene>
    <name evidence="1" type="ORF">K491DRAFT_30459</name>
</gene>
<reference evidence="1" key="1">
    <citation type="journal article" date="2020" name="Stud. Mycol.">
        <title>101 Dothideomycetes genomes: a test case for predicting lifestyles and emergence of pathogens.</title>
        <authorList>
            <person name="Haridas S."/>
            <person name="Albert R."/>
            <person name="Binder M."/>
            <person name="Bloem J."/>
            <person name="Labutti K."/>
            <person name="Salamov A."/>
            <person name="Andreopoulos B."/>
            <person name="Baker S."/>
            <person name="Barry K."/>
            <person name="Bills G."/>
            <person name="Bluhm B."/>
            <person name="Cannon C."/>
            <person name="Castanera R."/>
            <person name="Culley D."/>
            <person name="Daum C."/>
            <person name="Ezra D."/>
            <person name="Gonzalez J."/>
            <person name="Henrissat B."/>
            <person name="Kuo A."/>
            <person name="Liang C."/>
            <person name="Lipzen A."/>
            <person name="Lutzoni F."/>
            <person name="Magnuson J."/>
            <person name="Mondo S."/>
            <person name="Nolan M."/>
            <person name="Ohm R."/>
            <person name="Pangilinan J."/>
            <person name="Park H.-J."/>
            <person name="Ramirez L."/>
            <person name="Alfaro M."/>
            <person name="Sun H."/>
            <person name="Tritt A."/>
            <person name="Yoshinaga Y."/>
            <person name="Zwiers L.-H."/>
            <person name="Turgeon B."/>
            <person name="Goodwin S."/>
            <person name="Spatafora J."/>
            <person name="Crous P."/>
            <person name="Grigoriev I."/>
        </authorList>
    </citation>
    <scope>NUCLEOTIDE SEQUENCE</scope>
    <source>
        <strain evidence="1">CBS 122681</strain>
    </source>
</reference>
<evidence type="ECO:0000313" key="1">
    <source>
        <dbReference type="EMBL" id="KAF2652837.1"/>
    </source>
</evidence>
<organism evidence="1 2">
    <name type="scientific">Lophiostoma macrostomum CBS 122681</name>
    <dbReference type="NCBI Taxonomy" id="1314788"/>
    <lineage>
        <taxon>Eukaryota</taxon>
        <taxon>Fungi</taxon>
        <taxon>Dikarya</taxon>
        <taxon>Ascomycota</taxon>
        <taxon>Pezizomycotina</taxon>
        <taxon>Dothideomycetes</taxon>
        <taxon>Pleosporomycetidae</taxon>
        <taxon>Pleosporales</taxon>
        <taxon>Lophiostomataceae</taxon>
        <taxon>Lophiostoma</taxon>
    </lineage>
</organism>
<name>A0A6A6T0J3_9PLEO</name>
<keyword evidence="2" id="KW-1185">Reference proteome</keyword>
<proteinExistence type="predicted"/>
<dbReference type="Proteomes" id="UP000799324">
    <property type="component" value="Unassembled WGS sequence"/>
</dbReference>
<sequence length="192" mass="21129">MAERGDDKLGVDDDELWNSFILPDNSLELVTPQGVVITSVPERNSVFITAPETGYDPNSTIPVPHALASNEAFEHDPLIYSQTFGIIDGVIQKCLELGEKNNPFLDPSEQIELGRCIERAREKDSKNITFAENAAQAAIAGTRFLSDDVCKKMVIAVQSNDPDMFPWDQLPISLQDSAVSLPVATHGIFRRS</sequence>
<protein>
    <submittedName>
        <fullName evidence="1">Uncharacterized protein</fullName>
    </submittedName>
</protein>
<dbReference type="AlphaFoldDB" id="A0A6A6T0J3"/>